<comment type="caution">
    <text evidence="1">The sequence shown here is derived from an EMBL/GenBank/DDBJ whole genome shotgun (WGS) entry which is preliminary data.</text>
</comment>
<reference evidence="1 2" key="1">
    <citation type="submission" date="2015-01" db="EMBL/GenBank/DDBJ databases">
        <title>Evolution of Trichinella species and genotypes.</title>
        <authorList>
            <person name="Korhonen P.K."/>
            <person name="Edoardo P."/>
            <person name="Giuseppe L.R."/>
            <person name="Gasser R.B."/>
        </authorList>
    </citation>
    <scope>NUCLEOTIDE SEQUENCE [LARGE SCALE GENOMIC DNA]</scope>
    <source>
        <strain evidence="1">ISS470</strain>
    </source>
</reference>
<sequence>MLLRDLPSEQGDTEIRPIPSRTSSSAQLICTVVQLNFNPSITYQPSTICSHNTFLVKEKILSCYAQKQTNAPAKRTINYSEQLNVPLKSSDPSNGKSTIDECLCEISIVSVLVLHHALSVCAGEEADLNTQTVNNIA</sequence>
<organism evidence="1 2">
    <name type="scientific">Trichinella pseudospiralis</name>
    <name type="common">Parasitic roundworm</name>
    <dbReference type="NCBI Taxonomy" id="6337"/>
    <lineage>
        <taxon>Eukaryota</taxon>
        <taxon>Metazoa</taxon>
        <taxon>Ecdysozoa</taxon>
        <taxon>Nematoda</taxon>
        <taxon>Enoplea</taxon>
        <taxon>Dorylaimia</taxon>
        <taxon>Trichinellida</taxon>
        <taxon>Trichinellidae</taxon>
        <taxon>Trichinella</taxon>
    </lineage>
</organism>
<protein>
    <submittedName>
        <fullName evidence="1">Uncharacterized protein</fullName>
    </submittedName>
</protein>
<dbReference type="Proteomes" id="UP000054995">
    <property type="component" value="Unassembled WGS sequence"/>
</dbReference>
<keyword evidence="2" id="KW-1185">Reference proteome</keyword>
<gene>
    <name evidence="1" type="ORF">T4D_6215</name>
</gene>
<dbReference type="EMBL" id="JYDT01000103">
    <property type="protein sequence ID" value="KRY84900.1"/>
    <property type="molecule type" value="Genomic_DNA"/>
</dbReference>
<accession>A0A0V1FFR8</accession>
<evidence type="ECO:0000313" key="2">
    <source>
        <dbReference type="Proteomes" id="UP000054995"/>
    </source>
</evidence>
<dbReference type="AlphaFoldDB" id="A0A0V1FFR8"/>
<name>A0A0V1FFR8_TRIPS</name>
<proteinExistence type="predicted"/>
<evidence type="ECO:0000313" key="1">
    <source>
        <dbReference type="EMBL" id="KRY84900.1"/>
    </source>
</evidence>